<dbReference type="EMBL" id="CP010784">
    <property type="protein sequence ID" value="ATF04266.1"/>
    <property type="molecule type" value="Genomic_DNA"/>
</dbReference>
<protein>
    <submittedName>
        <fullName evidence="1">Uncharacterized protein</fullName>
    </submittedName>
</protein>
<reference evidence="1 2" key="1">
    <citation type="journal article" date="2017" name="Front. Microbiol.">
        <title>Phaeobacter piscinae sp. nov., a species of the Roseobacter group and potential aquaculture probiont.</title>
        <authorList>
            <person name="Sonnenschein E.C."/>
            <person name="Phippen C.B.W."/>
            <person name="Nielsen K.F."/>
            <person name="Mateiu R.V."/>
            <person name="Melchiorsen J."/>
            <person name="Gram L."/>
            <person name="Overmann J."/>
            <person name="Freese H.M."/>
        </authorList>
    </citation>
    <scope>NUCLEOTIDE SEQUENCE [LARGE SCALE GENOMIC DNA]</scope>
    <source>
        <strain evidence="1 2">P63</strain>
    </source>
</reference>
<sequence length="102" mass="11615">MTFEHDHFTMSYHQARDYGIDYREFEKVDRLPDGIPLIAIAGVWGDYSNIRCLFMDADGNGYMRNIRKSGDQGYFLTEVEGCAKELKVGQLVMVATDSVQPV</sequence>
<name>A0AAD0EBG1_9RHOB</name>
<organism evidence="1 2">
    <name type="scientific">Phaeobacter gallaeciensis</name>
    <dbReference type="NCBI Taxonomy" id="60890"/>
    <lineage>
        <taxon>Bacteria</taxon>
        <taxon>Pseudomonadati</taxon>
        <taxon>Pseudomonadota</taxon>
        <taxon>Alphaproteobacteria</taxon>
        <taxon>Rhodobacterales</taxon>
        <taxon>Roseobacteraceae</taxon>
        <taxon>Phaeobacter</taxon>
    </lineage>
</organism>
<dbReference type="AlphaFoldDB" id="A0AAD0EBG1"/>
<gene>
    <name evidence="1" type="ORF">PhaeoP63_00149</name>
</gene>
<evidence type="ECO:0000313" key="2">
    <source>
        <dbReference type="Proteomes" id="UP000217545"/>
    </source>
</evidence>
<proteinExistence type="predicted"/>
<evidence type="ECO:0000313" key="1">
    <source>
        <dbReference type="EMBL" id="ATF04266.1"/>
    </source>
</evidence>
<dbReference type="RefSeq" id="WP_024095699.1">
    <property type="nucleotide sequence ID" value="NZ_CP010588.1"/>
</dbReference>
<accession>A0AAD0EBG1</accession>
<dbReference type="GeneID" id="31844620"/>
<dbReference type="Proteomes" id="UP000217545">
    <property type="component" value="Chromosome"/>
</dbReference>